<dbReference type="Proteomes" id="UP001057375">
    <property type="component" value="Unassembled WGS sequence"/>
</dbReference>
<evidence type="ECO:0000256" key="6">
    <source>
        <dbReference type="ARBA" id="ARBA00038255"/>
    </source>
</evidence>
<keyword evidence="9" id="KW-1185">Reference proteome</keyword>
<protein>
    <submittedName>
        <fullName evidence="8">Uncharacterized protein</fullName>
    </submittedName>
</protein>
<keyword evidence="5" id="KW-0677">Repeat</keyword>
<dbReference type="PANTHER" id="PTHR14344">
    <property type="entry name" value="WD REPEAT PROTEIN"/>
    <property type="match status" value="1"/>
</dbReference>
<dbReference type="SMART" id="SM00320">
    <property type="entry name" value="WD40"/>
    <property type="match status" value="8"/>
</dbReference>
<proteinExistence type="inferred from homology"/>
<keyword evidence="2" id="KW-0963">Cytoplasm</keyword>
<evidence type="ECO:0000256" key="4">
    <source>
        <dbReference type="ARBA" id="ARBA00022694"/>
    </source>
</evidence>
<dbReference type="InterPro" id="IPR051973">
    <property type="entry name" value="tRNA_Anticodon_Mtase-Reg"/>
</dbReference>
<dbReference type="InterPro" id="IPR036322">
    <property type="entry name" value="WD40_repeat_dom_sf"/>
</dbReference>
<dbReference type="PROSITE" id="PS50082">
    <property type="entry name" value="WD_REPEATS_2"/>
    <property type="match status" value="1"/>
</dbReference>
<dbReference type="EMBL" id="BQXS01011773">
    <property type="protein sequence ID" value="GKT16596.1"/>
    <property type="molecule type" value="Genomic_DNA"/>
</dbReference>
<dbReference type="Pfam" id="PF00400">
    <property type="entry name" value="WD40"/>
    <property type="match status" value="1"/>
</dbReference>
<evidence type="ECO:0000256" key="1">
    <source>
        <dbReference type="ARBA" id="ARBA00004496"/>
    </source>
</evidence>
<comment type="similarity">
    <text evidence="6">Belongs to the WD repeat WDR6 family.</text>
</comment>
<comment type="subcellular location">
    <subcellularLocation>
        <location evidence="1">Cytoplasm</location>
    </subcellularLocation>
</comment>
<name>A0ABQ5JX19_9EUKA</name>
<feature type="repeat" description="WD" evidence="7">
    <location>
        <begin position="1069"/>
        <end position="1102"/>
    </location>
</feature>
<evidence type="ECO:0000256" key="2">
    <source>
        <dbReference type="ARBA" id="ARBA00022490"/>
    </source>
</evidence>
<gene>
    <name evidence="8" type="ORF">ADUPG1_010947</name>
</gene>
<accession>A0ABQ5JX19</accession>
<comment type="caution">
    <text evidence="8">The sequence shown here is derived from an EMBL/GenBank/DDBJ whole genome shotgun (WGS) entry which is preliminary data.</text>
</comment>
<evidence type="ECO:0000256" key="5">
    <source>
        <dbReference type="ARBA" id="ARBA00022737"/>
    </source>
</evidence>
<keyword evidence="3 7" id="KW-0853">WD repeat</keyword>
<evidence type="ECO:0000256" key="7">
    <source>
        <dbReference type="PROSITE-ProRule" id="PRU00221"/>
    </source>
</evidence>
<keyword evidence="4" id="KW-0819">tRNA processing</keyword>
<dbReference type="SUPFAM" id="SSF50978">
    <property type="entry name" value="WD40 repeat-like"/>
    <property type="match status" value="2"/>
</dbReference>
<evidence type="ECO:0000313" key="9">
    <source>
        <dbReference type="Proteomes" id="UP001057375"/>
    </source>
</evidence>
<sequence>MDQHGGVFASRFVDESQYIIRHSLSLKSIDKSKLTLSTLGIPAVCHHISQVIPHKENKYFLCSCQRFLLLVSINVASELKLLSMTERKHFFLASGFLLESDSLHYIALLTNSRIISGKISISSISSRYFDSYSTHPFPNIQEILFSGDVIFSPYMKGFAIATGSVRRKICLYLYDTISNSLNFIQELSGPKGTIFCINLFESSRSKLSLCAGAEDRTVSLYDWKDDSMILRSVSTRHETRVWAVSGICVGGRDYIASGGVRGCMLLYSGEELIMHCQHKGLNIRNIALHDGHGVVSCLSATSDGEVHISCYNTKIPKESQRIASFPSLVRCVQVVSEKQSIIGCNDGNIFICDINGDKTLLFHEKEAGKRGITAIQGIFNHDILYVFFGCDNGKNCLLTCSSSLSKTYDVVPLYLHQHYRISVRHCCISLCPGVSEEEIEDIGKRRVSTGKTAPSIILCVCYANNCSICNIIHGEVLYSGRINRGKKEAKISCLSSQIIDSYTVIVIGDSKQKISYYSCDLHDLTPIGKVDNSSFDSPPLPSIYSIPLKICSGLPCSSFKHSVSFILTIPSSVFLCAYHVVLWTHGRVGLFKSMIHKHSVTQEDGSMHSMTLEMMRLKQITTNRLNLCWLPHCIPCRNESEIIHRFDSIKCLTTQLNSIHVIDCAGQEYLRIRSISGLPSAMISSLDKYVHIISTEGATVIFHSFQVDCTNIFGGGHRLYGRDSVHLSDGVCATLNSIHVIDCAGQEYLRIRSISGLPSAMISSLDKYVHIISTEGATVIFHSFQVDCTNIFGGGHRLYGRDSVHLSDGVCATVGEAGCMCIWSKDSTGLAPTQPLGRGDGGALRSICCSPVGASKFHLYVCGAQSLVEKRLVQLTSDSQQVANCVSVIKSPFYHSYLDPDTHKHHALSQRLTCVDVLKWSSFPIICVGSINGELIIFQEIENRFELILRCIAGMGPVYSVKSFILNGEVYVACGSADGCVSVYKLDLKELISNRKNKFELLVGSETVDHFYHGSALLTHQKVHQSGVNSLSVIRKDDTCVFITGGDDEHVIMSLFEPKSFELSISSKFHAHKSSIRCVTSISKELFVSAGYDSRVILWNISDIGNPKVIDEEKSFIHHLASVCLWRKFHPAVSRIELLLIGDGCQLISFENKLK</sequence>
<organism evidence="8 9">
    <name type="scientific">Aduncisulcus paluster</name>
    <dbReference type="NCBI Taxonomy" id="2918883"/>
    <lineage>
        <taxon>Eukaryota</taxon>
        <taxon>Metamonada</taxon>
        <taxon>Carpediemonas-like organisms</taxon>
        <taxon>Aduncisulcus</taxon>
    </lineage>
</organism>
<reference evidence="8" key="1">
    <citation type="submission" date="2022-03" db="EMBL/GenBank/DDBJ databases">
        <title>Draft genome sequence of Aduncisulcus paluster, a free-living microaerophilic Fornicata.</title>
        <authorList>
            <person name="Yuyama I."/>
            <person name="Kume K."/>
            <person name="Tamura T."/>
            <person name="Inagaki Y."/>
            <person name="Hashimoto T."/>
        </authorList>
    </citation>
    <scope>NUCLEOTIDE SEQUENCE</scope>
    <source>
        <strain evidence="8">NY0171</strain>
    </source>
</reference>
<dbReference type="Gene3D" id="2.130.10.10">
    <property type="entry name" value="YVTN repeat-like/Quinoprotein amine dehydrogenase"/>
    <property type="match status" value="3"/>
</dbReference>
<dbReference type="InterPro" id="IPR001680">
    <property type="entry name" value="WD40_rpt"/>
</dbReference>
<evidence type="ECO:0000313" key="8">
    <source>
        <dbReference type="EMBL" id="GKT16596.1"/>
    </source>
</evidence>
<evidence type="ECO:0000256" key="3">
    <source>
        <dbReference type="ARBA" id="ARBA00022574"/>
    </source>
</evidence>
<dbReference type="PANTHER" id="PTHR14344:SF3">
    <property type="entry name" value="WD REPEAT-CONTAINING PROTEIN 6"/>
    <property type="match status" value="1"/>
</dbReference>
<dbReference type="InterPro" id="IPR015943">
    <property type="entry name" value="WD40/YVTN_repeat-like_dom_sf"/>
</dbReference>